<dbReference type="EMBL" id="QGNW01000101">
    <property type="protein sequence ID" value="RVW97423.1"/>
    <property type="molecule type" value="Genomic_DNA"/>
</dbReference>
<evidence type="ECO:0000313" key="1">
    <source>
        <dbReference type="EMBL" id="RVW97423.1"/>
    </source>
</evidence>
<dbReference type="Proteomes" id="UP000288805">
    <property type="component" value="Unassembled WGS sequence"/>
</dbReference>
<comment type="caution">
    <text evidence="1">The sequence shown here is derived from an EMBL/GenBank/DDBJ whole genome shotgun (WGS) entry which is preliminary data.</text>
</comment>
<sequence length="190" mass="21282">MASLFSKPTLQAGRDEVYVATMPLRATKGPPQLLMSARLLSQSLGLAALHGHHQTLFTHSFSGPLSSPLHMGFAHFLQFWFSSQPLTGAFVYDFQPKDPENVYVALAALSGRAVQGAVLERKLTKLPRSKWWLIGCSREDGVEAAHRFNKAWHTDLKIGYHDCRDYTNGLVEYLTGEKQVLKRLRSSISR</sequence>
<dbReference type="AlphaFoldDB" id="A0A438IL64"/>
<accession>A0A438IL64</accession>
<evidence type="ECO:0000313" key="2">
    <source>
        <dbReference type="Proteomes" id="UP000288805"/>
    </source>
</evidence>
<dbReference type="PANTHER" id="PTHR36342">
    <property type="entry name" value="PTB DOMAIN ENGULFMENT ADAPTER"/>
    <property type="match status" value="1"/>
</dbReference>
<protein>
    <submittedName>
        <fullName evidence="1">Uncharacterized protein</fullName>
    </submittedName>
</protein>
<name>A0A438IL64_VITVI</name>
<gene>
    <name evidence="1" type="ORF">CK203_026226</name>
</gene>
<dbReference type="PANTHER" id="PTHR36342:SF1">
    <property type="entry name" value="PTB DOMAIN ENGULFMENT ADAPTER"/>
    <property type="match status" value="1"/>
</dbReference>
<organism evidence="1 2">
    <name type="scientific">Vitis vinifera</name>
    <name type="common">Grape</name>
    <dbReference type="NCBI Taxonomy" id="29760"/>
    <lineage>
        <taxon>Eukaryota</taxon>
        <taxon>Viridiplantae</taxon>
        <taxon>Streptophyta</taxon>
        <taxon>Embryophyta</taxon>
        <taxon>Tracheophyta</taxon>
        <taxon>Spermatophyta</taxon>
        <taxon>Magnoliopsida</taxon>
        <taxon>eudicotyledons</taxon>
        <taxon>Gunneridae</taxon>
        <taxon>Pentapetalae</taxon>
        <taxon>rosids</taxon>
        <taxon>Vitales</taxon>
        <taxon>Vitaceae</taxon>
        <taxon>Viteae</taxon>
        <taxon>Vitis</taxon>
    </lineage>
</organism>
<reference evidence="1 2" key="1">
    <citation type="journal article" date="2018" name="PLoS Genet.">
        <title>Population sequencing reveals clonal diversity and ancestral inbreeding in the grapevine cultivar Chardonnay.</title>
        <authorList>
            <person name="Roach M.J."/>
            <person name="Johnson D.L."/>
            <person name="Bohlmann J."/>
            <person name="van Vuuren H.J."/>
            <person name="Jones S.J."/>
            <person name="Pretorius I.S."/>
            <person name="Schmidt S.A."/>
            <person name="Borneman A.R."/>
        </authorList>
    </citation>
    <scope>NUCLEOTIDE SEQUENCE [LARGE SCALE GENOMIC DNA]</scope>
    <source>
        <strain evidence="2">cv. Chardonnay</strain>
        <tissue evidence="1">Leaf</tissue>
    </source>
</reference>
<proteinExistence type="predicted"/>